<dbReference type="Proteomes" id="UP001377567">
    <property type="component" value="Unassembled WGS sequence"/>
</dbReference>
<keyword evidence="8" id="KW-0496">Mitochondrion</keyword>
<protein>
    <recommendedName>
        <fullName evidence="5">ATPase expression protein 2, mitochondrial</fullName>
    </recommendedName>
</protein>
<dbReference type="InterPro" id="IPR024319">
    <property type="entry name" value="ATPase_expression_mit"/>
</dbReference>
<dbReference type="AlphaFoldDB" id="A0AAV5S0S7"/>
<evidence type="ECO:0000256" key="9">
    <source>
        <dbReference type="SAM" id="MobiDB-lite"/>
    </source>
</evidence>
<feature type="region of interest" description="Disordered" evidence="9">
    <location>
        <begin position="54"/>
        <end position="83"/>
    </location>
</feature>
<dbReference type="GO" id="GO:0006417">
    <property type="term" value="P:regulation of translation"/>
    <property type="evidence" value="ECO:0007669"/>
    <property type="project" value="UniProtKB-KW"/>
</dbReference>
<dbReference type="GO" id="GO:0005739">
    <property type="term" value="C:mitochondrion"/>
    <property type="evidence" value="ECO:0007669"/>
    <property type="project" value="UniProtKB-SubCell"/>
</dbReference>
<evidence type="ECO:0000313" key="11">
    <source>
        <dbReference type="Proteomes" id="UP001377567"/>
    </source>
</evidence>
<name>A0AAV5S0S7_MAUHU</name>
<evidence type="ECO:0000313" key="10">
    <source>
        <dbReference type="EMBL" id="GMM57006.1"/>
    </source>
</evidence>
<evidence type="ECO:0000256" key="8">
    <source>
        <dbReference type="ARBA" id="ARBA00023128"/>
    </source>
</evidence>
<proteinExistence type="inferred from homology"/>
<evidence type="ECO:0000256" key="4">
    <source>
        <dbReference type="ARBA" id="ARBA00011657"/>
    </source>
</evidence>
<evidence type="ECO:0000256" key="2">
    <source>
        <dbReference type="ARBA" id="ARBA00004173"/>
    </source>
</evidence>
<comment type="function">
    <text evidence="1">Required for translation of the mitochondrial OLI1 transcript coding for the mitochondrial ATP synthase subunit 9.</text>
</comment>
<gene>
    <name evidence="10" type="ORF">DAKH74_036220</name>
</gene>
<evidence type="ECO:0000256" key="5">
    <source>
        <dbReference type="ARBA" id="ARBA00019258"/>
    </source>
</evidence>
<comment type="caution">
    <text evidence="10">The sequence shown here is derived from an EMBL/GenBank/DDBJ whole genome shotgun (WGS) entry which is preliminary data.</text>
</comment>
<evidence type="ECO:0000256" key="7">
    <source>
        <dbReference type="ARBA" id="ARBA00022946"/>
    </source>
</evidence>
<organism evidence="10 11">
    <name type="scientific">Maudiozyma humilis</name>
    <name type="common">Sour dough yeast</name>
    <name type="synonym">Kazachstania humilis</name>
    <dbReference type="NCBI Taxonomy" id="51915"/>
    <lineage>
        <taxon>Eukaryota</taxon>
        <taxon>Fungi</taxon>
        <taxon>Dikarya</taxon>
        <taxon>Ascomycota</taxon>
        <taxon>Saccharomycotina</taxon>
        <taxon>Saccharomycetes</taxon>
        <taxon>Saccharomycetales</taxon>
        <taxon>Saccharomycetaceae</taxon>
        <taxon>Maudiozyma</taxon>
    </lineage>
</organism>
<keyword evidence="7" id="KW-0809">Transit peptide</keyword>
<comment type="similarity">
    <text evidence="3">Belongs to the AEP2 family.</text>
</comment>
<comment type="subcellular location">
    <subcellularLocation>
        <location evidence="2">Mitochondrion</location>
    </subcellularLocation>
</comment>
<reference evidence="10 11" key="1">
    <citation type="journal article" date="2023" name="Elife">
        <title>Identification of key yeast species and microbe-microbe interactions impacting larval growth of Drosophila in the wild.</title>
        <authorList>
            <person name="Mure A."/>
            <person name="Sugiura Y."/>
            <person name="Maeda R."/>
            <person name="Honda K."/>
            <person name="Sakurai N."/>
            <person name="Takahashi Y."/>
            <person name="Watada M."/>
            <person name="Katoh T."/>
            <person name="Gotoh A."/>
            <person name="Gotoh Y."/>
            <person name="Taniguchi I."/>
            <person name="Nakamura K."/>
            <person name="Hayashi T."/>
            <person name="Katayama T."/>
            <person name="Uemura T."/>
            <person name="Hattori Y."/>
        </authorList>
    </citation>
    <scope>NUCLEOTIDE SEQUENCE [LARGE SCALE GENOMIC DNA]</scope>
    <source>
        <strain evidence="10 11">KH-74</strain>
    </source>
</reference>
<dbReference type="Pfam" id="PF12921">
    <property type="entry name" value="ATP13"/>
    <property type="match status" value="1"/>
</dbReference>
<sequence>MWWRIVQLVHTQDISEHPDLHITMIIRSHTRSIAAHFRLGSVVRSFSSCEVASLPSAGKASPSKRGGALDAVMQRPRSTSNGISSKYADFSTHLDQIANMKIGANKTGFIKTMDQVYREYRSLLSQSESLNALRLHDMNVFISTFLRMGRLKRAHEVLEDLLRLDGTLVQGGASRDVATVRNYLNLRCGAYHRLWYSDRSYEVTDAAYVYELVEYSLQRGVSWWDTEIIYALGKMNRLELLHSFVLRKWGLSVQTPGETQPTTETDGSADLVNKCPPPEVTSAIVRVLCLAYADGSMECNKFLNELIGRYPQAPLDVNFWRTLIMEGGRAHRGAGVASKAEHATSNENALDAWRAMKQWHVMRNRILPFDYSIAQELYRVLEHTNDLQNCVDVYTSVFASLYTQRNEVDGKQWALIYRYQKFILRRLVNKQQYVKARLFVSEWSLNANNKHVLERFIEHQTNLKKSKEATQTYDDMVEDDMILGSLW</sequence>
<evidence type="ECO:0000256" key="1">
    <source>
        <dbReference type="ARBA" id="ARBA00002412"/>
    </source>
</evidence>
<dbReference type="EMBL" id="BTGD01000010">
    <property type="protein sequence ID" value="GMM57006.1"/>
    <property type="molecule type" value="Genomic_DNA"/>
</dbReference>
<accession>A0AAV5S0S7</accession>
<keyword evidence="11" id="KW-1185">Reference proteome</keyword>
<evidence type="ECO:0000256" key="6">
    <source>
        <dbReference type="ARBA" id="ARBA00022845"/>
    </source>
</evidence>
<comment type="subunit">
    <text evidence="4">Binds to the 5'UTR of the OLI1 mRNA.</text>
</comment>
<keyword evidence="6" id="KW-0810">Translation regulation</keyword>
<evidence type="ECO:0000256" key="3">
    <source>
        <dbReference type="ARBA" id="ARBA00009790"/>
    </source>
</evidence>